<evidence type="ECO:0000256" key="1">
    <source>
        <dbReference type="SAM" id="MobiDB-lite"/>
    </source>
</evidence>
<proteinExistence type="predicted"/>
<feature type="compositionally biased region" description="Polar residues" evidence="1">
    <location>
        <begin position="183"/>
        <end position="192"/>
    </location>
</feature>
<dbReference type="AlphaFoldDB" id="A0A7R9BN77"/>
<reference evidence="2" key="1">
    <citation type="submission" date="2020-11" db="EMBL/GenBank/DDBJ databases">
        <authorList>
            <person name="Tran Van P."/>
        </authorList>
    </citation>
    <scope>NUCLEOTIDE SEQUENCE</scope>
</reference>
<keyword evidence="3" id="KW-1185">Reference proteome</keyword>
<name>A0A7R9BN77_9CRUS</name>
<dbReference type="OrthoDB" id="1906921at2759"/>
<feature type="region of interest" description="Disordered" evidence="1">
    <location>
        <begin position="148"/>
        <end position="227"/>
    </location>
</feature>
<gene>
    <name evidence="2" type="ORF">NMOB1V02_LOCUS5847</name>
</gene>
<protein>
    <submittedName>
        <fullName evidence="2">Uncharacterized protein</fullName>
    </submittedName>
</protein>
<evidence type="ECO:0000313" key="3">
    <source>
        <dbReference type="Proteomes" id="UP000678499"/>
    </source>
</evidence>
<feature type="compositionally biased region" description="Acidic residues" evidence="1">
    <location>
        <begin position="162"/>
        <end position="173"/>
    </location>
</feature>
<dbReference type="EMBL" id="CAJPEX010001126">
    <property type="protein sequence ID" value="CAG0918288.1"/>
    <property type="molecule type" value="Genomic_DNA"/>
</dbReference>
<accession>A0A7R9BN77</accession>
<dbReference type="Proteomes" id="UP000678499">
    <property type="component" value="Unassembled WGS sequence"/>
</dbReference>
<dbReference type="PANTHER" id="PTHR21477">
    <property type="entry name" value="ZGC:172139"/>
    <property type="match status" value="1"/>
</dbReference>
<sequence>MDAKGEQEEVTYPNIFFMVDNFDEVFSDLDVRDGEMICAELMASDKDGSSVGGVAFLGAIGYDTLKRVYEARTSATNRMAHRMKNFSLFQSRPGQRMEFMKMKGPGGKGHAEMAVTKAPGKFIFGVHHKSCKSPNIFNSGRMFRCGADTPSSEPGMSFTDLYDSDFEDEDDEQQSFRQRRMSDPSSTLNNFVRSWKSRPSVKSGTGGNYVHDPSGTRKKSHSESEGLDQYSAGYCEVEAGDPRDDLDGTDHIPLWSMKGALQTYHFWKESRRLQSSPLNTYLTYVSLPWFALIRGENDWLY</sequence>
<organism evidence="2">
    <name type="scientific">Notodromas monacha</name>
    <dbReference type="NCBI Taxonomy" id="399045"/>
    <lineage>
        <taxon>Eukaryota</taxon>
        <taxon>Metazoa</taxon>
        <taxon>Ecdysozoa</taxon>
        <taxon>Arthropoda</taxon>
        <taxon>Crustacea</taxon>
        <taxon>Oligostraca</taxon>
        <taxon>Ostracoda</taxon>
        <taxon>Podocopa</taxon>
        <taxon>Podocopida</taxon>
        <taxon>Cypridocopina</taxon>
        <taxon>Cypridoidea</taxon>
        <taxon>Cyprididae</taxon>
        <taxon>Notodromas</taxon>
    </lineage>
</organism>
<dbReference type="PANTHER" id="PTHR21477:SF13">
    <property type="entry name" value="KIAA0930"/>
    <property type="match status" value="1"/>
</dbReference>
<evidence type="ECO:0000313" key="2">
    <source>
        <dbReference type="EMBL" id="CAD7278136.1"/>
    </source>
</evidence>
<dbReference type="Pfam" id="PF09741">
    <property type="entry name" value="DUF2045"/>
    <property type="match status" value="1"/>
</dbReference>
<dbReference type="InterPro" id="IPR019141">
    <property type="entry name" value="DUF2045"/>
</dbReference>
<dbReference type="EMBL" id="OA883163">
    <property type="protein sequence ID" value="CAD7278136.1"/>
    <property type="molecule type" value="Genomic_DNA"/>
</dbReference>